<dbReference type="InterPro" id="IPR032710">
    <property type="entry name" value="NTF2-like_dom_sf"/>
</dbReference>
<dbReference type="InterPro" id="IPR018222">
    <property type="entry name" value="Nuclear_transport_factor_2_euk"/>
</dbReference>
<feature type="compositionally biased region" description="Low complexity" evidence="3">
    <location>
        <begin position="301"/>
        <end position="315"/>
    </location>
</feature>
<dbReference type="PROSITE" id="PS50102">
    <property type="entry name" value="RRM"/>
    <property type="match status" value="1"/>
</dbReference>
<feature type="region of interest" description="Disordered" evidence="3">
    <location>
        <begin position="175"/>
        <end position="240"/>
    </location>
</feature>
<accession>A0A1D2AEZ6</accession>
<dbReference type="FunFam" id="3.10.450.50:FF:000003">
    <property type="entry name" value="Nuclear transport factor 2 family protein"/>
    <property type="match status" value="1"/>
</dbReference>
<dbReference type="EMBL" id="GDKF01000860">
    <property type="protein sequence ID" value="JAT77762.1"/>
    <property type="molecule type" value="Transcribed_RNA"/>
</dbReference>
<evidence type="ECO:0000259" key="4">
    <source>
        <dbReference type="PROSITE" id="PS50102"/>
    </source>
</evidence>
<dbReference type="SMART" id="SM00360">
    <property type="entry name" value="RRM"/>
    <property type="match status" value="1"/>
</dbReference>
<evidence type="ECO:0000259" key="5">
    <source>
        <dbReference type="PROSITE" id="PS50177"/>
    </source>
</evidence>
<dbReference type="PROSITE" id="PS50177">
    <property type="entry name" value="NTF2_DOMAIN"/>
    <property type="match status" value="1"/>
</dbReference>
<dbReference type="Gene3D" id="3.10.450.50">
    <property type="match status" value="1"/>
</dbReference>
<evidence type="ECO:0000256" key="2">
    <source>
        <dbReference type="PROSITE-ProRule" id="PRU00176"/>
    </source>
</evidence>
<feature type="region of interest" description="Disordered" evidence="3">
    <location>
        <begin position="522"/>
        <end position="586"/>
    </location>
</feature>
<dbReference type="PANTHER" id="PTHR10693">
    <property type="entry name" value="RAS GTPASE-ACTIVATING PROTEIN-BINDING PROTEIN"/>
    <property type="match status" value="1"/>
</dbReference>
<feature type="compositionally biased region" description="Gly residues" evidence="3">
    <location>
        <begin position="567"/>
        <end position="578"/>
    </location>
</feature>
<dbReference type="Pfam" id="PF00076">
    <property type="entry name" value="RRM_1"/>
    <property type="match status" value="1"/>
</dbReference>
<dbReference type="InterPro" id="IPR002075">
    <property type="entry name" value="NTF2_dom"/>
</dbReference>
<dbReference type="GO" id="GO:0003729">
    <property type="term" value="F:mRNA binding"/>
    <property type="evidence" value="ECO:0007669"/>
    <property type="project" value="TreeGrafter"/>
</dbReference>
<organism evidence="6">
    <name type="scientific">Auxenochlorella protothecoides</name>
    <name type="common">Green microalga</name>
    <name type="synonym">Chlorella protothecoides</name>
    <dbReference type="NCBI Taxonomy" id="3075"/>
    <lineage>
        <taxon>Eukaryota</taxon>
        <taxon>Viridiplantae</taxon>
        <taxon>Chlorophyta</taxon>
        <taxon>core chlorophytes</taxon>
        <taxon>Trebouxiophyceae</taxon>
        <taxon>Chlorellales</taxon>
        <taxon>Chlorellaceae</taxon>
        <taxon>Auxenochlorella</taxon>
    </lineage>
</organism>
<feature type="domain" description="RRM" evidence="4">
    <location>
        <begin position="372"/>
        <end position="447"/>
    </location>
</feature>
<evidence type="ECO:0000256" key="3">
    <source>
        <dbReference type="SAM" id="MobiDB-lite"/>
    </source>
</evidence>
<feature type="compositionally biased region" description="Low complexity" evidence="3">
    <location>
        <begin position="328"/>
        <end position="358"/>
    </location>
</feature>
<keyword evidence="1 2" id="KW-0694">RNA-binding</keyword>
<name>A0A1D2AEZ6_AUXPR</name>
<dbReference type="CDD" id="cd00780">
    <property type="entry name" value="NTF2"/>
    <property type="match status" value="1"/>
</dbReference>
<feature type="compositionally biased region" description="Pro residues" evidence="3">
    <location>
        <begin position="204"/>
        <end position="217"/>
    </location>
</feature>
<evidence type="ECO:0000256" key="1">
    <source>
        <dbReference type="ARBA" id="ARBA00022884"/>
    </source>
</evidence>
<feature type="region of interest" description="Disordered" evidence="3">
    <location>
        <begin position="274"/>
        <end position="372"/>
    </location>
</feature>
<feature type="compositionally biased region" description="Low complexity" evidence="3">
    <location>
        <begin position="522"/>
        <end position="538"/>
    </location>
</feature>
<reference evidence="6" key="1">
    <citation type="submission" date="2015-08" db="EMBL/GenBank/DDBJ databases">
        <authorList>
            <person name="Babu N.S."/>
            <person name="Beckwith C.J."/>
            <person name="Beseler K.G."/>
            <person name="Brison A."/>
            <person name="Carone J.V."/>
            <person name="Caskin T.P."/>
            <person name="Diamond M."/>
            <person name="Durham M.E."/>
            <person name="Foxe J.M."/>
            <person name="Go M."/>
            <person name="Henderson B.A."/>
            <person name="Jones I.B."/>
            <person name="McGettigan J.A."/>
            <person name="Micheletti S.J."/>
            <person name="Nasrallah M.E."/>
            <person name="Ortiz D."/>
            <person name="Piller C.R."/>
            <person name="Privatt S.R."/>
            <person name="Schneider S.L."/>
            <person name="Sharp S."/>
            <person name="Smith T.C."/>
            <person name="Stanton J.D."/>
            <person name="Ullery H.E."/>
            <person name="Wilson R.J."/>
            <person name="Serrano M.G."/>
            <person name="Buck G."/>
            <person name="Lee V."/>
            <person name="Wang Y."/>
            <person name="Carvalho R."/>
            <person name="Voegtly L."/>
            <person name="Shi R."/>
            <person name="Duckworth R."/>
            <person name="Johnson A."/>
            <person name="Loviza R."/>
            <person name="Walstead R."/>
            <person name="Shah Z."/>
            <person name="Kiflezghi M."/>
            <person name="Wade K."/>
            <person name="Ball S.L."/>
            <person name="Bradley K.W."/>
            <person name="Asai D.J."/>
            <person name="Bowman C.A."/>
            <person name="Russell D.A."/>
            <person name="Pope W.H."/>
            <person name="Jacobs-Sera D."/>
            <person name="Hendrix R.W."/>
            <person name="Hatfull G.F."/>
        </authorList>
    </citation>
    <scope>NUCLEOTIDE SEQUENCE</scope>
</reference>
<gene>
    <name evidence="6" type="ORF">g.61974</name>
</gene>
<dbReference type="InterPro" id="IPR039539">
    <property type="entry name" value="Ras_GTPase_bind_prot"/>
</dbReference>
<dbReference type="GO" id="GO:1990904">
    <property type="term" value="C:ribonucleoprotein complex"/>
    <property type="evidence" value="ECO:0007669"/>
    <property type="project" value="TreeGrafter"/>
</dbReference>
<dbReference type="InterPro" id="IPR035979">
    <property type="entry name" value="RBD_domain_sf"/>
</dbReference>
<dbReference type="AlphaFoldDB" id="A0A1D2AEZ6"/>
<feature type="compositionally biased region" description="Basic and acidic residues" evidence="3">
    <location>
        <begin position="316"/>
        <end position="325"/>
    </location>
</feature>
<dbReference type="Gene3D" id="3.30.70.330">
    <property type="match status" value="1"/>
</dbReference>
<dbReference type="PANTHER" id="PTHR10693:SF20">
    <property type="entry name" value="AT27578P"/>
    <property type="match status" value="1"/>
</dbReference>
<evidence type="ECO:0008006" key="7">
    <source>
        <dbReference type="Google" id="ProtNLM"/>
    </source>
</evidence>
<dbReference type="GO" id="GO:0005829">
    <property type="term" value="C:cytosol"/>
    <property type="evidence" value="ECO:0007669"/>
    <property type="project" value="TreeGrafter"/>
</dbReference>
<feature type="domain" description="NTF2" evidence="5">
    <location>
        <begin position="28"/>
        <end position="146"/>
    </location>
</feature>
<dbReference type="CDD" id="cd00590">
    <property type="entry name" value="RRM_SF"/>
    <property type="match status" value="1"/>
</dbReference>
<protein>
    <recommendedName>
        <fullName evidence="7">G3BP-like protein</fullName>
    </recommendedName>
</protein>
<dbReference type="SUPFAM" id="SSF54928">
    <property type="entry name" value="RNA-binding domain, RBD"/>
    <property type="match status" value="1"/>
</dbReference>
<evidence type="ECO:0000313" key="6">
    <source>
        <dbReference type="EMBL" id="JAT77762.1"/>
    </source>
</evidence>
<dbReference type="InterPro" id="IPR000504">
    <property type="entry name" value="RRM_dom"/>
</dbReference>
<feature type="region of interest" description="Disordered" evidence="3">
    <location>
        <begin position="454"/>
        <end position="490"/>
    </location>
</feature>
<dbReference type="InterPro" id="IPR012677">
    <property type="entry name" value="Nucleotide-bd_a/b_plait_sf"/>
</dbReference>
<dbReference type="SUPFAM" id="SSF54427">
    <property type="entry name" value="NTF2-like"/>
    <property type="match status" value="1"/>
</dbReference>
<sequence length="586" mass="58431">MASADGSIPSLSTSLPILNNQVNTASTVTSQFVQQFYTVLHQSPKQLHRFYADSSIFSVANVAGDGLVHTAVGQRAIYEAVQRLGFEEAVTEIYSVDSQPSAVEGVVVQVSGTLQSRGKPKRPFVQTFFLAVQEKGYYVLNDIFRFLPIGLTNLAAAMVPAPPVRAPIHAPPVLPIQGAGPPGAIPLEARPARHPDPAPRGAGAPPPAGQAQPPPAARVPQADGVAGAEEPAAKAPAGGVVEAPSAVSAAALMSYADRLRSAVGDAARAEAARAEAAGTGASEPGLPRPASRPSSRTGATPSDGAPVADGAGPDGARPDGAKAPRGDSLSSTSSTASAGQGPSASGAAPAGLGAAPASVATDSSGGSAGPNPSVFIRDIPPAVKLEQLVEALTAFGPLRPNGVKLKQQRGRDSYAFVDFVSPDASAAILSQGLELEGRAVTIAEKRAQVFYRAPRGGGAARPAGRGPGPQPDGRGRGGAGPGVGPRVPLPVPLQPYFPTMPGPGPAGYAGVPGMGLGGGPLAQGPGVAYPGPGQQGAPGPAGPDHGHPGVGYGWQAPRGRGARPEYGRGGGRGAGPGGRGPPRPQQ</sequence>
<proteinExistence type="predicted"/>
<feature type="compositionally biased region" description="Low complexity" evidence="3">
    <location>
        <begin position="218"/>
        <end position="240"/>
    </location>
</feature>
<dbReference type="Pfam" id="PF02136">
    <property type="entry name" value="NTF2"/>
    <property type="match status" value="1"/>
</dbReference>